<reference evidence="1" key="1">
    <citation type="submission" date="2020-05" db="EMBL/GenBank/DDBJ databases">
        <title>Large-scale comparative analyses of tick genomes elucidate their genetic diversity and vector capacities.</title>
        <authorList>
            <person name="Jia N."/>
            <person name="Wang J."/>
            <person name="Shi W."/>
            <person name="Du L."/>
            <person name="Sun Y."/>
            <person name="Zhan W."/>
            <person name="Jiang J."/>
            <person name="Wang Q."/>
            <person name="Zhang B."/>
            <person name="Ji P."/>
            <person name="Sakyi L.B."/>
            <person name="Cui X."/>
            <person name="Yuan T."/>
            <person name="Jiang B."/>
            <person name="Yang W."/>
            <person name="Lam T.T.-Y."/>
            <person name="Chang Q."/>
            <person name="Ding S."/>
            <person name="Wang X."/>
            <person name="Zhu J."/>
            <person name="Ruan X."/>
            <person name="Zhao L."/>
            <person name="Wei J."/>
            <person name="Que T."/>
            <person name="Du C."/>
            <person name="Cheng J."/>
            <person name="Dai P."/>
            <person name="Han X."/>
            <person name="Huang E."/>
            <person name="Gao Y."/>
            <person name="Liu J."/>
            <person name="Shao H."/>
            <person name="Ye R."/>
            <person name="Li L."/>
            <person name="Wei W."/>
            <person name="Wang X."/>
            <person name="Wang C."/>
            <person name="Yang T."/>
            <person name="Huo Q."/>
            <person name="Li W."/>
            <person name="Guo W."/>
            <person name="Chen H."/>
            <person name="Zhou L."/>
            <person name="Ni X."/>
            <person name="Tian J."/>
            <person name="Zhou Y."/>
            <person name="Sheng Y."/>
            <person name="Liu T."/>
            <person name="Pan Y."/>
            <person name="Xia L."/>
            <person name="Li J."/>
            <person name="Zhao F."/>
            <person name="Cao W."/>
        </authorList>
    </citation>
    <scope>NUCLEOTIDE SEQUENCE</scope>
    <source>
        <strain evidence="1">Hyas-2018</strain>
    </source>
</reference>
<accession>A0ACB7TDF9</accession>
<sequence>MLRNPFCFIVQVLAILLPAQPYLCEKLSRSPIIQARDIGFEMAAQGDPCLIYDLIAPSVIMSATDCAIKGNVTPRGHRRLYKKLAIAACCQ</sequence>
<keyword evidence="2" id="KW-1185">Reference proteome</keyword>
<evidence type="ECO:0000313" key="1">
    <source>
        <dbReference type="EMBL" id="KAH6944337.1"/>
    </source>
</evidence>
<comment type="caution">
    <text evidence="1">The sequence shown here is derived from an EMBL/GenBank/DDBJ whole genome shotgun (WGS) entry which is preliminary data.</text>
</comment>
<name>A0ACB7TDF9_HYAAI</name>
<protein>
    <submittedName>
        <fullName evidence="1">Uncharacterized protein</fullName>
    </submittedName>
</protein>
<evidence type="ECO:0000313" key="2">
    <source>
        <dbReference type="Proteomes" id="UP000821845"/>
    </source>
</evidence>
<organism evidence="1 2">
    <name type="scientific">Hyalomma asiaticum</name>
    <name type="common">Tick</name>
    <dbReference type="NCBI Taxonomy" id="266040"/>
    <lineage>
        <taxon>Eukaryota</taxon>
        <taxon>Metazoa</taxon>
        <taxon>Ecdysozoa</taxon>
        <taxon>Arthropoda</taxon>
        <taxon>Chelicerata</taxon>
        <taxon>Arachnida</taxon>
        <taxon>Acari</taxon>
        <taxon>Parasitiformes</taxon>
        <taxon>Ixodida</taxon>
        <taxon>Ixodoidea</taxon>
        <taxon>Ixodidae</taxon>
        <taxon>Hyalomminae</taxon>
        <taxon>Hyalomma</taxon>
    </lineage>
</organism>
<proteinExistence type="predicted"/>
<dbReference type="Proteomes" id="UP000821845">
    <property type="component" value="Chromosome 1"/>
</dbReference>
<dbReference type="EMBL" id="CM023481">
    <property type="protein sequence ID" value="KAH6944337.1"/>
    <property type="molecule type" value="Genomic_DNA"/>
</dbReference>
<gene>
    <name evidence="1" type="ORF">HPB50_002710</name>
</gene>